<protein>
    <submittedName>
        <fullName evidence="1">Uncharacterized protein</fullName>
    </submittedName>
</protein>
<dbReference type="Proteomes" id="UP000184121">
    <property type="component" value="Unassembled WGS sequence"/>
</dbReference>
<evidence type="ECO:0000313" key="2">
    <source>
        <dbReference type="Proteomes" id="UP000184121"/>
    </source>
</evidence>
<sequence length="39" mass="4888">MIFKYYKVEKLLNQLFYMNFKKSFIIHGFSFIAKKKHQQ</sequence>
<name>A0A1M7DQV5_9FLAO</name>
<dbReference type="AlphaFoldDB" id="A0A1M7DQV5"/>
<accession>A0A1M7DQV5</accession>
<proteinExistence type="predicted"/>
<evidence type="ECO:0000313" key="1">
    <source>
        <dbReference type="EMBL" id="SHL81894.1"/>
    </source>
</evidence>
<gene>
    <name evidence="1" type="ORF">SAMN05444366_1665</name>
</gene>
<organism evidence="1 2">
    <name type="scientific">Flavobacterium saccharophilum</name>
    <dbReference type="NCBI Taxonomy" id="29534"/>
    <lineage>
        <taxon>Bacteria</taxon>
        <taxon>Pseudomonadati</taxon>
        <taxon>Bacteroidota</taxon>
        <taxon>Flavobacteriia</taxon>
        <taxon>Flavobacteriales</taxon>
        <taxon>Flavobacteriaceae</taxon>
        <taxon>Flavobacterium</taxon>
    </lineage>
</organism>
<dbReference type="STRING" id="29534.SAMN05444366_1665"/>
<reference evidence="2" key="1">
    <citation type="submission" date="2016-11" db="EMBL/GenBank/DDBJ databases">
        <authorList>
            <person name="Varghese N."/>
            <person name="Submissions S."/>
        </authorList>
    </citation>
    <scope>NUCLEOTIDE SEQUENCE [LARGE SCALE GENOMIC DNA]</scope>
    <source>
        <strain evidence="2">DSM 1811</strain>
    </source>
</reference>
<keyword evidence="2" id="KW-1185">Reference proteome</keyword>
<dbReference type="EMBL" id="FRBY01000002">
    <property type="protein sequence ID" value="SHL81894.1"/>
    <property type="molecule type" value="Genomic_DNA"/>
</dbReference>